<dbReference type="Proteomes" id="UP000672039">
    <property type="component" value="Chromosome"/>
</dbReference>
<evidence type="ECO:0000256" key="1">
    <source>
        <dbReference type="SAM" id="Phobius"/>
    </source>
</evidence>
<protein>
    <recommendedName>
        <fullName evidence="4">NfeD-like C-terminal domain-containing protein</fullName>
    </recommendedName>
</protein>
<evidence type="ECO:0000313" key="2">
    <source>
        <dbReference type="EMBL" id="QTR46797.1"/>
    </source>
</evidence>
<name>A0ABX7WU84_9GAMM</name>
<sequence length="147" mass="16455">MELLKQMIEYVPLFQTITWALLVLIAIFLYGRQIRSLLDSLTDRIHKGGISFAGIEIKEKMITKTSDIKEEIETFGQPDKLKLLFKVQGKTWQKSTKALEVPGGCVVQVTTERMSIDGSWINAEALTFVPNVIVLTDKDGANILSKG</sequence>
<keyword evidence="3" id="KW-1185">Reference proteome</keyword>
<evidence type="ECO:0000313" key="3">
    <source>
        <dbReference type="Proteomes" id="UP000672039"/>
    </source>
</evidence>
<evidence type="ECO:0008006" key="4">
    <source>
        <dbReference type="Google" id="ProtNLM"/>
    </source>
</evidence>
<proteinExistence type="predicted"/>
<reference evidence="2 3" key="1">
    <citation type="submission" date="2021-04" db="EMBL/GenBank/DDBJ databases">
        <title>Genomics, taxonomy and metabolism of representatives of sulfur bacteria of the genus Thiothrix: Thiothrix fructosivorans QT, Thiothrix unzii A1T and three new species, Thiothrix subterranea sp. nov., Thiothrix litoralis sp. nov. and 'Candidatus Thiothrix anitrata' sp. nov.</title>
        <authorList>
            <person name="Ravin N.V."/>
            <person name="Smolyakov D."/>
            <person name="Rudenko T.S."/>
            <person name="Mardanov A.V."/>
            <person name="Beletsky A.V."/>
            <person name="Markov N.D."/>
            <person name="Fomenkov A.I."/>
            <person name="Roberts R.J."/>
            <person name="Karnachuk O.V."/>
            <person name="Novikov A."/>
            <person name="Grabovich M.Y."/>
        </authorList>
    </citation>
    <scope>NUCLEOTIDE SEQUENCE [LARGE SCALE GENOMIC DNA]</scope>
    <source>
        <strain evidence="2 3">AS</strain>
    </source>
</reference>
<feature type="transmembrane region" description="Helical" evidence="1">
    <location>
        <begin position="12"/>
        <end position="31"/>
    </location>
</feature>
<organism evidence="2 3">
    <name type="scientific">Thiothrix litoralis</name>
    <dbReference type="NCBI Taxonomy" id="2891210"/>
    <lineage>
        <taxon>Bacteria</taxon>
        <taxon>Pseudomonadati</taxon>
        <taxon>Pseudomonadota</taxon>
        <taxon>Gammaproteobacteria</taxon>
        <taxon>Thiotrichales</taxon>
        <taxon>Thiotrichaceae</taxon>
        <taxon>Thiothrix</taxon>
    </lineage>
</organism>
<accession>A0ABX7WU84</accession>
<keyword evidence="1" id="KW-0812">Transmembrane</keyword>
<gene>
    <name evidence="2" type="ORF">J9253_02270</name>
</gene>
<keyword evidence="1" id="KW-0472">Membrane</keyword>
<dbReference type="RefSeq" id="WP_210223119.1">
    <property type="nucleotide sequence ID" value="NZ_CP072801.1"/>
</dbReference>
<dbReference type="EMBL" id="CP072801">
    <property type="protein sequence ID" value="QTR46797.1"/>
    <property type="molecule type" value="Genomic_DNA"/>
</dbReference>
<keyword evidence="1" id="KW-1133">Transmembrane helix</keyword>